<evidence type="ECO:0000256" key="2">
    <source>
        <dbReference type="ARBA" id="ARBA00024035"/>
    </source>
</evidence>
<comment type="similarity">
    <text evidence="2">Belongs to the SAM hydrolase / SAM-dependent halogenase family.</text>
</comment>
<gene>
    <name evidence="5" type="primary">fjo14</name>
    <name evidence="5" type="ORF">NBRC110019_14860</name>
</gene>
<dbReference type="PIRSF" id="PIRSF006779">
    <property type="entry name" value="UCP006779"/>
    <property type="match status" value="1"/>
</dbReference>
<dbReference type="PANTHER" id="PTHR35092">
    <property type="entry name" value="CHLORINASE MJ1651"/>
    <property type="match status" value="1"/>
</dbReference>
<comment type="caution">
    <text evidence="5">The sequence shown here is derived from an EMBL/GenBank/DDBJ whole genome shotgun (WGS) entry which is preliminary data.</text>
</comment>
<dbReference type="Pfam" id="PF01887">
    <property type="entry name" value="SAM_HAT_N"/>
    <property type="match status" value="1"/>
</dbReference>
<dbReference type="Proteomes" id="UP001143545">
    <property type="component" value="Unassembled WGS sequence"/>
</dbReference>
<evidence type="ECO:0000259" key="3">
    <source>
        <dbReference type="Pfam" id="PF01887"/>
    </source>
</evidence>
<dbReference type="EMBL" id="BRVP01000008">
    <property type="protein sequence ID" value="GLB52446.1"/>
    <property type="molecule type" value="Genomic_DNA"/>
</dbReference>
<dbReference type="AlphaFoldDB" id="A0A9W6EV35"/>
<dbReference type="SUPFAM" id="SSF102522">
    <property type="entry name" value="Bacterial fluorinating enzyme, N-terminal domain"/>
    <property type="match status" value="1"/>
</dbReference>
<protein>
    <recommendedName>
        <fullName evidence="7">SAM-dependent chlorinase/fluorinase</fullName>
    </recommendedName>
</protein>
<keyword evidence="6" id="KW-1185">Reference proteome</keyword>
<name>A0A9W6EV35_9FLAO</name>
<dbReference type="Pfam" id="PF20257">
    <property type="entry name" value="SAM_HAT_C"/>
    <property type="match status" value="1"/>
</dbReference>
<evidence type="ECO:0000256" key="1">
    <source>
        <dbReference type="ARBA" id="ARBA00022691"/>
    </source>
</evidence>
<accession>A0A9W6EV35</accession>
<evidence type="ECO:0000313" key="5">
    <source>
        <dbReference type="EMBL" id="GLB52446.1"/>
    </source>
</evidence>
<evidence type="ECO:0000259" key="4">
    <source>
        <dbReference type="Pfam" id="PF20257"/>
    </source>
</evidence>
<dbReference type="Gene3D" id="3.40.50.10790">
    <property type="entry name" value="S-adenosyl-l-methionine hydroxide adenosyltransferase, N-terminal"/>
    <property type="match status" value="1"/>
</dbReference>
<organism evidence="5 6">
    <name type="scientific">Neptunitalea chrysea</name>
    <dbReference type="NCBI Taxonomy" id="1647581"/>
    <lineage>
        <taxon>Bacteria</taxon>
        <taxon>Pseudomonadati</taxon>
        <taxon>Bacteroidota</taxon>
        <taxon>Flavobacteriia</taxon>
        <taxon>Flavobacteriales</taxon>
        <taxon>Flavobacteriaceae</taxon>
        <taxon>Neptunitalea</taxon>
    </lineage>
</organism>
<keyword evidence="1" id="KW-0949">S-adenosyl-L-methionine</keyword>
<reference evidence="5" key="1">
    <citation type="submission" date="2022-07" db="EMBL/GenBank/DDBJ databases">
        <title>Taxonomy of Novel Oxalotrophic and Methylotrophic Bacteria.</title>
        <authorList>
            <person name="Sahin N."/>
            <person name="Tani A."/>
        </authorList>
    </citation>
    <scope>NUCLEOTIDE SEQUENCE</scope>
    <source>
        <strain evidence="5">AM327</strain>
    </source>
</reference>
<dbReference type="SUPFAM" id="SSF101852">
    <property type="entry name" value="Bacterial fluorinating enzyme, C-terminal domain"/>
    <property type="match status" value="1"/>
</dbReference>
<feature type="domain" description="S-adenosyl-l-methionine hydroxide adenosyltransferase C-terminal" evidence="4">
    <location>
        <begin position="167"/>
        <end position="268"/>
    </location>
</feature>
<dbReference type="InterPro" id="IPR002747">
    <property type="entry name" value="SAM_OH_AdoTrfase"/>
</dbReference>
<dbReference type="InterPro" id="IPR046470">
    <property type="entry name" value="SAM_HAT_C"/>
</dbReference>
<dbReference type="RefSeq" id="WP_281753720.1">
    <property type="nucleotide sequence ID" value="NZ_BRVP01000008.1"/>
</dbReference>
<dbReference type="PANTHER" id="PTHR35092:SF1">
    <property type="entry name" value="CHLORINASE MJ1651"/>
    <property type="match status" value="1"/>
</dbReference>
<sequence length="274" mass="30635">MAIITLTSDFGLKDPYVAVLKGAIYAELEQATIVDISHLISPFNIHEGAYTLKTAYQHYPKGSIHIIGIDSEKTPEQPHVVALYDGHYFIGADNGIFLLIAPKGNFEMLITIDLPDKTLTPTHIFARAACHIARGGRLELLGRRVQTVKEVKNLTPSLNNNENLITGNVIHVDNYGNVVTNITKNWFDLIRKGRAFEITVLNYKFTKIYNKYSESINFDIANEKRNEDGKKLALFNEAGYLELAIYKSNLQTVGGASSLLGLRYPDSVFINFID</sequence>
<dbReference type="Gene3D" id="2.40.30.90">
    <property type="entry name" value="Bacterial fluorinating enzyme like"/>
    <property type="match status" value="1"/>
</dbReference>
<evidence type="ECO:0008006" key="7">
    <source>
        <dbReference type="Google" id="ProtNLM"/>
    </source>
</evidence>
<evidence type="ECO:0000313" key="6">
    <source>
        <dbReference type="Proteomes" id="UP001143545"/>
    </source>
</evidence>
<feature type="domain" description="S-adenosyl-l-methionine hydroxide adenosyltransferase N-terminal" evidence="3">
    <location>
        <begin position="4"/>
        <end position="142"/>
    </location>
</feature>
<proteinExistence type="inferred from homology"/>
<dbReference type="InterPro" id="IPR023228">
    <property type="entry name" value="SAM_OH_AdoTrfase_N_sf"/>
</dbReference>
<dbReference type="InterPro" id="IPR023227">
    <property type="entry name" value="SAM_OH_AdoTrfase_C_sf"/>
</dbReference>
<dbReference type="InterPro" id="IPR046469">
    <property type="entry name" value="SAM_HAT_N"/>
</dbReference>